<accession>A0A0A9BUY3</accession>
<dbReference type="AlphaFoldDB" id="A0A0A9BUY3"/>
<evidence type="ECO:0000313" key="2">
    <source>
        <dbReference type="EMBL" id="JAD66013.1"/>
    </source>
</evidence>
<feature type="region of interest" description="Disordered" evidence="1">
    <location>
        <begin position="1"/>
        <end position="32"/>
    </location>
</feature>
<reference evidence="2" key="1">
    <citation type="submission" date="2014-09" db="EMBL/GenBank/DDBJ databases">
        <authorList>
            <person name="Magalhaes I.L.F."/>
            <person name="Oliveira U."/>
            <person name="Santos F.R."/>
            <person name="Vidigal T.H.D.A."/>
            <person name="Brescovit A.D."/>
            <person name="Santos A.J."/>
        </authorList>
    </citation>
    <scope>NUCLEOTIDE SEQUENCE</scope>
    <source>
        <tissue evidence="2">Shoot tissue taken approximately 20 cm above the soil surface</tissue>
    </source>
</reference>
<protein>
    <submittedName>
        <fullName evidence="2">Uncharacterized protein</fullName>
    </submittedName>
</protein>
<evidence type="ECO:0000256" key="1">
    <source>
        <dbReference type="SAM" id="MobiDB-lite"/>
    </source>
</evidence>
<sequence>MTSTPTMTEATTTALERTTSSATVDGWAPVKW</sequence>
<name>A0A0A9BUY3_ARUDO</name>
<dbReference type="EMBL" id="GBRH01231882">
    <property type="protein sequence ID" value="JAD66013.1"/>
    <property type="molecule type" value="Transcribed_RNA"/>
</dbReference>
<organism evidence="2">
    <name type="scientific">Arundo donax</name>
    <name type="common">Giant reed</name>
    <name type="synonym">Donax arundinaceus</name>
    <dbReference type="NCBI Taxonomy" id="35708"/>
    <lineage>
        <taxon>Eukaryota</taxon>
        <taxon>Viridiplantae</taxon>
        <taxon>Streptophyta</taxon>
        <taxon>Embryophyta</taxon>
        <taxon>Tracheophyta</taxon>
        <taxon>Spermatophyta</taxon>
        <taxon>Magnoliopsida</taxon>
        <taxon>Liliopsida</taxon>
        <taxon>Poales</taxon>
        <taxon>Poaceae</taxon>
        <taxon>PACMAD clade</taxon>
        <taxon>Arundinoideae</taxon>
        <taxon>Arundineae</taxon>
        <taxon>Arundo</taxon>
    </lineage>
</organism>
<proteinExistence type="predicted"/>
<feature type="compositionally biased region" description="Low complexity" evidence="1">
    <location>
        <begin position="1"/>
        <end position="23"/>
    </location>
</feature>
<reference evidence="2" key="2">
    <citation type="journal article" date="2015" name="Data Brief">
        <title>Shoot transcriptome of the giant reed, Arundo donax.</title>
        <authorList>
            <person name="Barrero R.A."/>
            <person name="Guerrero F.D."/>
            <person name="Moolhuijzen P."/>
            <person name="Goolsby J.A."/>
            <person name="Tidwell J."/>
            <person name="Bellgard S.E."/>
            <person name="Bellgard M.I."/>
        </authorList>
    </citation>
    <scope>NUCLEOTIDE SEQUENCE</scope>
    <source>
        <tissue evidence="2">Shoot tissue taken approximately 20 cm above the soil surface</tissue>
    </source>
</reference>